<reference evidence="1 2" key="1">
    <citation type="submission" date="2021-06" db="EMBL/GenBank/DDBJ databases">
        <title>Caerostris extrusa draft genome.</title>
        <authorList>
            <person name="Kono N."/>
            <person name="Arakawa K."/>
        </authorList>
    </citation>
    <scope>NUCLEOTIDE SEQUENCE [LARGE SCALE GENOMIC DNA]</scope>
</reference>
<comment type="caution">
    <text evidence="1">The sequence shown here is derived from an EMBL/GenBank/DDBJ whole genome shotgun (WGS) entry which is preliminary data.</text>
</comment>
<dbReference type="AlphaFoldDB" id="A0AAV4UZG8"/>
<sequence length="101" mass="11569">METFTTLLSSIFMSRNSIKDLLENCNNPYYDAGGLENKFPLKIFSDIYPLPKEPFRKFNRTCHESHAPCFQTICGRGPKIATLHLNTHFAESYPPLSRDAL</sequence>
<organism evidence="1 2">
    <name type="scientific">Caerostris extrusa</name>
    <name type="common">Bark spider</name>
    <name type="synonym">Caerostris bankana</name>
    <dbReference type="NCBI Taxonomy" id="172846"/>
    <lineage>
        <taxon>Eukaryota</taxon>
        <taxon>Metazoa</taxon>
        <taxon>Ecdysozoa</taxon>
        <taxon>Arthropoda</taxon>
        <taxon>Chelicerata</taxon>
        <taxon>Arachnida</taxon>
        <taxon>Araneae</taxon>
        <taxon>Araneomorphae</taxon>
        <taxon>Entelegynae</taxon>
        <taxon>Araneoidea</taxon>
        <taxon>Araneidae</taxon>
        <taxon>Caerostris</taxon>
    </lineage>
</organism>
<keyword evidence="2" id="KW-1185">Reference proteome</keyword>
<accession>A0AAV4UZG8</accession>
<protein>
    <submittedName>
        <fullName evidence="1">Uncharacterized protein</fullName>
    </submittedName>
</protein>
<name>A0AAV4UZG8_CAEEX</name>
<evidence type="ECO:0000313" key="2">
    <source>
        <dbReference type="Proteomes" id="UP001054945"/>
    </source>
</evidence>
<dbReference type="EMBL" id="BPLR01013691">
    <property type="protein sequence ID" value="GIY63003.1"/>
    <property type="molecule type" value="Genomic_DNA"/>
</dbReference>
<gene>
    <name evidence="1" type="ORF">CEXT_733851</name>
</gene>
<dbReference type="Proteomes" id="UP001054945">
    <property type="component" value="Unassembled WGS sequence"/>
</dbReference>
<proteinExistence type="predicted"/>
<evidence type="ECO:0000313" key="1">
    <source>
        <dbReference type="EMBL" id="GIY63003.1"/>
    </source>
</evidence>